<dbReference type="EMBL" id="OX597836">
    <property type="protein sequence ID" value="CAI9739773.1"/>
    <property type="molecule type" value="Genomic_DNA"/>
</dbReference>
<evidence type="ECO:0000256" key="4">
    <source>
        <dbReference type="ARBA" id="ARBA00023163"/>
    </source>
</evidence>
<feature type="region of interest" description="Disordered" evidence="7">
    <location>
        <begin position="413"/>
        <end position="455"/>
    </location>
</feature>
<keyword evidence="3" id="KW-0238">DNA-binding</keyword>
<evidence type="ECO:0000256" key="5">
    <source>
        <dbReference type="ARBA" id="ARBA00023242"/>
    </source>
</evidence>
<evidence type="ECO:0000256" key="1">
    <source>
        <dbReference type="ARBA" id="ARBA00006079"/>
    </source>
</evidence>
<dbReference type="Pfam" id="PF07716">
    <property type="entry name" value="bZIP_2"/>
    <property type="match status" value="2"/>
</dbReference>
<feature type="compositionally biased region" description="Low complexity" evidence="7">
    <location>
        <begin position="420"/>
        <end position="442"/>
    </location>
</feature>
<dbReference type="CDD" id="cd14694">
    <property type="entry name" value="bZIP_NFIL3"/>
    <property type="match status" value="1"/>
</dbReference>
<feature type="compositionally biased region" description="Basic and acidic residues" evidence="7">
    <location>
        <begin position="314"/>
        <end position="327"/>
    </location>
</feature>
<reference evidence="9" key="1">
    <citation type="submission" date="2023-08" db="EMBL/GenBank/DDBJ databases">
        <authorList>
            <person name="Alioto T."/>
            <person name="Alioto T."/>
            <person name="Gomez Garrido J."/>
        </authorList>
    </citation>
    <scope>NUCLEOTIDE SEQUENCE</scope>
</reference>
<dbReference type="PANTHER" id="PTHR15284:SF0">
    <property type="entry name" value="GH23983P"/>
    <property type="match status" value="1"/>
</dbReference>
<feature type="region of interest" description="Disordered" evidence="7">
    <location>
        <begin position="314"/>
        <end position="386"/>
    </location>
</feature>
<gene>
    <name evidence="9" type="ORF">OCTVUL_1B029297</name>
</gene>
<dbReference type="PANTHER" id="PTHR15284">
    <property type="entry name" value="NUCLEAR FACTOR INTERLEUKIN-3-REGULATED PROTEIN"/>
    <property type="match status" value="1"/>
</dbReference>
<accession>A0AA36BSG6</accession>
<dbReference type="GO" id="GO:0005634">
    <property type="term" value="C:nucleus"/>
    <property type="evidence" value="ECO:0007669"/>
    <property type="project" value="TreeGrafter"/>
</dbReference>
<dbReference type="PROSITE" id="PS50217">
    <property type="entry name" value="BZIP"/>
    <property type="match status" value="2"/>
</dbReference>
<proteinExistence type="inferred from homology"/>
<evidence type="ECO:0000313" key="10">
    <source>
        <dbReference type="Proteomes" id="UP001162480"/>
    </source>
</evidence>
<dbReference type="SMART" id="SM00338">
    <property type="entry name" value="BRLZ"/>
    <property type="match status" value="2"/>
</dbReference>
<dbReference type="InterPro" id="IPR047106">
    <property type="entry name" value="NFIL3-like_bZIP"/>
</dbReference>
<feature type="region of interest" description="Disordered" evidence="7">
    <location>
        <begin position="491"/>
        <end position="546"/>
    </location>
</feature>
<evidence type="ECO:0000313" key="9">
    <source>
        <dbReference type="EMBL" id="CAI9739773.1"/>
    </source>
</evidence>
<evidence type="ECO:0000256" key="3">
    <source>
        <dbReference type="ARBA" id="ARBA00023125"/>
    </source>
</evidence>
<dbReference type="Proteomes" id="UP001162480">
    <property type="component" value="Chromosome 23"/>
</dbReference>
<evidence type="ECO:0000259" key="8">
    <source>
        <dbReference type="PROSITE" id="PS50217"/>
    </source>
</evidence>
<dbReference type="InterPro" id="IPR046347">
    <property type="entry name" value="bZIP_sf"/>
</dbReference>
<evidence type="ECO:0000256" key="7">
    <source>
        <dbReference type="SAM" id="MobiDB-lite"/>
    </source>
</evidence>
<dbReference type="SUPFAM" id="SSF57959">
    <property type="entry name" value="Leucine zipper domain"/>
    <property type="match status" value="2"/>
</dbReference>
<dbReference type="GO" id="GO:0007623">
    <property type="term" value="P:circadian rhythm"/>
    <property type="evidence" value="ECO:0007669"/>
    <property type="project" value="TreeGrafter"/>
</dbReference>
<feature type="compositionally biased region" description="Basic and acidic residues" evidence="7">
    <location>
        <begin position="512"/>
        <end position="546"/>
    </location>
</feature>
<keyword evidence="4" id="KW-0804">Transcription</keyword>
<feature type="coiled-coil region" evidence="6">
    <location>
        <begin position="558"/>
        <end position="592"/>
    </location>
</feature>
<dbReference type="InterPro" id="IPR047229">
    <property type="entry name" value="NFIL3-like"/>
</dbReference>
<feature type="domain" description="BZIP" evidence="8">
    <location>
        <begin position="526"/>
        <end position="589"/>
    </location>
</feature>
<keyword evidence="10" id="KW-1185">Reference proteome</keyword>
<dbReference type="InterPro" id="IPR004827">
    <property type="entry name" value="bZIP"/>
</dbReference>
<dbReference type="GO" id="GO:0003677">
    <property type="term" value="F:DNA binding"/>
    <property type="evidence" value="ECO:0007669"/>
    <property type="project" value="UniProtKB-KW"/>
</dbReference>
<keyword evidence="6" id="KW-0175">Coiled coil</keyword>
<dbReference type="AlphaFoldDB" id="A0AA36BSG6"/>
<evidence type="ECO:0000256" key="6">
    <source>
        <dbReference type="SAM" id="Coils"/>
    </source>
</evidence>
<dbReference type="FunFam" id="1.20.5.170:FF:000025">
    <property type="entry name" value="nuclear factor interleukin-3-regulated protein-like"/>
    <property type="match status" value="1"/>
</dbReference>
<dbReference type="CDD" id="cd14695">
    <property type="entry name" value="bZIP_HLF"/>
    <property type="match status" value="1"/>
</dbReference>
<feature type="compositionally biased region" description="Polar residues" evidence="7">
    <location>
        <begin position="443"/>
        <end position="455"/>
    </location>
</feature>
<name>A0AA36BSG6_OCTVU</name>
<evidence type="ECO:0000256" key="2">
    <source>
        <dbReference type="ARBA" id="ARBA00023015"/>
    </source>
</evidence>
<feature type="compositionally biased region" description="Low complexity" evidence="7">
    <location>
        <begin position="491"/>
        <end position="507"/>
    </location>
</feature>
<feature type="domain" description="BZIP" evidence="8">
    <location>
        <begin position="20"/>
        <end position="72"/>
    </location>
</feature>
<dbReference type="PROSITE" id="PS00036">
    <property type="entry name" value="BZIP_BASIC"/>
    <property type="match status" value="1"/>
</dbReference>
<feature type="compositionally biased region" description="Low complexity" evidence="7">
    <location>
        <begin position="370"/>
        <end position="382"/>
    </location>
</feature>
<feature type="region of interest" description="Disordered" evidence="7">
    <location>
        <begin position="225"/>
        <end position="244"/>
    </location>
</feature>
<dbReference type="GO" id="GO:0003700">
    <property type="term" value="F:DNA-binding transcription factor activity"/>
    <property type="evidence" value="ECO:0007669"/>
    <property type="project" value="InterPro"/>
</dbReference>
<organism evidence="9 10">
    <name type="scientific">Octopus vulgaris</name>
    <name type="common">Common octopus</name>
    <dbReference type="NCBI Taxonomy" id="6645"/>
    <lineage>
        <taxon>Eukaryota</taxon>
        <taxon>Metazoa</taxon>
        <taxon>Spiralia</taxon>
        <taxon>Lophotrochozoa</taxon>
        <taxon>Mollusca</taxon>
        <taxon>Cephalopoda</taxon>
        <taxon>Coleoidea</taxon>
        <taxon>Octopodiformes</taxon>
        <taxon>Octopoda</taxon>
        <taxon>Incirrata</taxon>
        <taxon>Octopodidae</taxon>
        <taxon>Octopus</taxon>
    </lineage>
</organism>
<comment type="similarity">
    <text evidence="1">Belongs to the bZIP family. NFIL3 subfamily.</text>
</comment>
<keyword evidence="2" id="KW-0805">Transcription regulation</keyword>
<keyword evidence="5" id="KW-0539">Nucleus</keyword>
<sequence length="612" mass="67541">MHGFIPSRKQRAFTPDNRKDQCYWEKRRKNNEAARRSREKRRLHDMALEKRIVELSRESCILRTQLYAVKKRYGIPREEPIILDNEEQEILDKDLQALNAASASAAAAVSPMPPNAVLNSLKIRRASPVGLPLVSSTGSNAAASVPNVTNNSNSNDTRSVIFSLPNNSESLSGNTSAPATMSTIKSHKNSTVATTLSSIQHQYSFEPALAVKQEPVDDFESTVLNTSESQGSVDYPSSESYTTSSETFETTTSALMMGKDNAENHIISGKSLESSWYHGSREPLDNGKLVSAAGDLEQKPLQLVVKRRKVEPEHFAHSQEPVGEYHKNSNINNNNNNNTVTTTTPNNNNNHLHHHQQSQQQQPPPPPQQKSPVVSPMVPSPHTLSISESPILRTSISTLPLKLRHKVSLPDHTMSSVQLSSPTATVTSSPPSSSSSFSSASAFTQNEAPATPSTLHNGLTQLSEIALSHSNPLPLLKKDVINGVNLLSRCNGSNSSSSNSSLDGNVNDASDLEMKPSEHEMLSRLDPKYVERRKRNNEAARKCRENRKALTKMREVKSSYLESENGKLRNEMNDLQEEVKQLRDLLEKKRLEQGFKGKLSDADAHNSITINT</sequence>
<dbReference type="Gene3D" id="1.20.5.170">
    <property type="match status" value="2"/>
</dbReference>
<feature type="compositionally biased region" description="Low complexity" evidence="7">
    <location>
        <begin position="328"/>
        <end position="350"/>
    </location>
</feature>
<protein>
    <submittedName>
        <fullName evidence="9">Probable basic-leucine zipper transcription factor F</fullName>
    </submittedName>
</protein>